<dbReference type="PANTHER" id="PTHR30560:SF3">
    <property type="entry name" value="TRIGGER FACTOR-LIKE PROTEIN TIG, CHLOROPLASTIC"/>
    <property type="match status" value="1"/>
</dbReference>
<dbReference type="GO" id="GO:0043335">
    <property type="term" value="P:protein unfolding"/>
    <property type="evidence" value="ECO:0007669"/>
    <property type="project" value="TreeGrafter"/>
</dbReference>
<accession>A0A379C5M6</accession>
<evidence type="ECO:0000259" key="15">
    <source>
        <dbReference type="PROSITE" id="PS50059"/>
    </source>
</evidence>
<dbReference type="Gene3D" id="1.10.3120.10">
    <property type="entry name" value="Trigger factor, C-terminal domain"/>
    <property type="match status" value="1"/>
</dbReference>
<evidence type="ECO:0000313" key="16">
    <source>
        <dbReference type="EMBL" id="SUB57652.1"/>
    </source>
</evidence>
<evidence type="ECO:0000256" key="13">
    <source>
        <dbReference type="PROSITE-ProRule" id="PRU00277"/>
    </source>
</evidence>
<dbReference type="InterPro" id="IPR037041">
    <property type="entry name" value="Trigger_fac_C_sf"/>
</dbReference>
<dbReference type="EMBL" id="UGSZ01000001">
    <property type="protein sequence ID" value="SUB57652.1"/>
    <property type="molecule type" value="Genomic_DNA"/>
</dbReference>
<comment type="subcellular location">
    <subcellularLocation>
        <location evidence="12">Cytoplasm</location>
    </subcellularLocation>
    <text evidence="12">About half TF is bound to the ribosome near the polypeptide exit tunnel while the other half is free in the cytoplasm.</text>
</comment>
<keyword evidence="7 12" id="KW-0143">Chaperone</keyword>
<comment type="function">
    <text evidence="10 12">Involved in protein export. Acts as a chaperone by maintaining the newly synthesized protein in an open conformation. Functions as a peptidyl-prolyl cis-trans isomerase.</text>
</comment>
<dbReference type="SUPFAM" id="SSF109998">
    <property type="entry name" value="Triger factor/SurA peptide-binding domain-like"/>
    <property type="match status" value="1"/>
</dbReference>
<dbReference type="InterPro" id="IPR001179">
    <property type="entry name" value="PPIase_FKBP_dom"/>
</dbReference>
<evidence type="ECO:0000256" key="14">
    <source>
        <dbReference type="RuleBase" id="RU003914"/>
    </source>
</evidence>
<dbReference type="InterPro" id="IPR005215">
    <property type="entry name" value="Trig_fac"/>
</dbReference>
<dbReference type="EC" id="5.2.1.8" evidence="3 12"/>
<dbReference type="RefSeq" id="WP_004825821.1">
    <property type="nucleotide sequence ID" value="NZ_JASOSY010000005.1"/>
</dbReference>
<dbReference type="Pfam" id="PF00254">
    <property type="entry name" value="FKBP_C"/>
    <property type="match status" value="1"/>
</dbReference>
<dbReference type="STRING" id="1122949.GCA_000378725_01403"/>
<dbReference type="Gene3D" id="3.30.70.1050">
    <property type="entry name" value="Trigger factor ribosome-binding domain"/>
    <property type="match status" value="1"/>
</dbReference>
<dbReference type="PIRSF" id="PIRSF003095">
    <property type="entry name" value="Trigger_factor"/>
    <property type="match status" value="1"/>
</dbReference>
<protein>
    <recommendedName>
        <fullName evidence="4 12">Trigger factor</fullName>
        <shortName evidence="12">TF</shortName>
        <ecNumber evidence="3 12">5.2.1.8</ecNumber>
    </recommendedName>
    <alternativeName>
        <fullName evidence="11 12">PPIase</fullName>
    </alternativeName>
</protein>
<evidence type="ECO:0000256" key="12">
    <source>
        <dbReference type="HAMAP-Rule" id="MF_00303"/>
    </source>
</evidence>
<dbReference type="NCBIfam" id="TIGR00115">
    <property type="entry name" value="tig"/>
    <property type="match status" value="1"/>
</dbReference>
<dbReference type="OrthoDB" id="9767721at2"/>
<dbReference type="GO" id="GO:0051301">
    <property type="term" value="P:cell division"/>
    <property type="evidence" value="ECO:0007669"/>
    <property type="project" value="UniProtKB-KW"/>
</dbReference>
<evidence type="ECO:0000256" key="5">
    <source>
        <dbReference type="ARBA" id="ARBA00022618"/>
    </source>
</evidence>
<keyword evidence="6 12" id="KW-0697">Rotamase</keyword>
<dbReference type="GO" id="GO:0044183">
    <property type="term" value="F:protein folding chaperone"/>
    <property type="evidence" value="ECO:0007669"/>
    <property type="project" value="TreeGrafter"/>
</dbReference>
<dbReference type="SUPFAM" id="SSF54534">
    <property type="entry name" value="FKBP-like"/>
    <property type="match status" value="1"/>
</dbReference>
<evidence type="ECO:0000313" key="17">
    <source>
        <dbReference type="Proteomes" id="UP000255517"/>
    </source>
</evidence>
<gene>
    <name evidence="12 16" type="primary">tig</name>
    <name evidence="16" type="ORF">NCTC13149_01501</name>
</gene>
<evidence type="ECO:0000256" key="8">
    <source>
        <dbReference type="ARBA" id="ARBA00023235"/>
    </source>
</evidence>
<keyword evidence="9 12" id="KW-0131">Cell cycle</keyword>
<evidence type="ECO:0000256" key="3">
    <source>
        <dbReference type="ARBA" id="ARBA00013194"/>
    </source>
</evidence>
<sequence>MEIKSKEKNTVSFDLVLKDKDIKDAETEVYKKNKKSLQVPGFRKGHVPRKLIENMYGKDVFLEDAINEILPEVYAKAVKELKLDVIDQPNIDIPEERKDGEDLIVNVKVDVKPEAKLGEYKGLEIEDPTMEVTDEVVMQEVENEREKNARIINVDDRAAQKGDSVNIDYKGSCDGEYFKGGEDKGHDLELGSGAFIEGFEDQIIGHKVGEEFDINVKFPEDYRDENLKGKEAKFEIKLNGISYKELPKLDDEFVKDISEFDTLEEYKEDIRKNKQEEYDVNAKMEKQRRIVEKLGEIAEVEVPEVMVNRQIDEILQNYERSLMGQGISLNDYIKMTGSSIEAMRESLKEGAKNTVKNDLALDALVKAENIKISDEDVEKEVNEVVEDYFKDDKEHMEKMRSYMLNENKEQIRDDLAKRKAVDIILESAKLVEPKKLSEEEAQKAKLAKEEIEKLTEEENK</sequence>
<dbReference type="InterPro" id="IPR027304">
    <property type="entry name" value="Trigger_fact/SurA_dom_sf"/>
</dbReference>
<name>A0A379C5M6_9FIRM</name>
<reference evidence="16 17" key="1">
    <citation type="submission" date="2018-06" db="EMBL/GenBank/DDBJ databases">
        <authorList>
            <consortium name="Pathogen Informatics"/>
            <person name="Doyle S."/>
        </authorList>
    </citation>
    <scope>NUCLEOTIDE SEQUENCE [LARGE SCALE GENOMIC DNA]</scope>
    <source>
        <strain evidence="16 17">NCTC13149</strain>
    </source>
</reference>
<dbReference type="PANTHER" id="PTHR30560">
    <property type="entry name" value="TRIGGER FACTOR CHAPERONE AND PEPTIDYL-PROLYL CIS/TRANS ISOMERASE"/>
    <property type="match status" value="1"/>
</dbReference>
<keyword evidence="8 12" id="KW-0413">Isomerase</keyword>
<dbReference type="GO" id="GO:0005737">
    <property type="term" value="C:cytoplasm"/>
    <property type="evidence" value="ECO:0007669"/>
    <property type="project" value="UniProtKB-SubCell"/>
</dbReference>
<evidence type="ECO:0000256" key="7">
    <source>
        <dbReference type="ARBA" id="ARBA00023186"/>
    </source>
</evidence>
<dbReference type="InterPro" id="IPR036611">
    <property type="entry name" value="Trigger_fac_ribosome-bd_sf"/>
</dbReference>
<evidence type="ECO:0000256" key="9">
    <source>
        <dbReference type="ARBA" id="ARBA00023306"/>
    </source>
</evidence>
<keyword evidence="12" id="KW-0963">Cytoplasm</keyword>
<dbReference type="InterPro" id="IPR008881">
    <property type="entry name" value="Trigger_fac_ribosome-bd_bac"/>
</dbReference>
<dbReference type="SUPFAM" id="SSF102735">
    <property type="entry name" value="Trigger factor ribosome-binding domain"/>
    <property type="match status" value="1"/>
</dbReference>
<proteinExistence type="inferred from homology"/>
<feature type="domain" description="PPIase FKBP-type" evidence="15">
    <location>
        <begin position="162"/>
        <end position="244"/>
    </location>
</feature>
<dbReference type="Pfam" id="PF05697">
    <property type="entry name" value="Trigger_N"/>
    <property type="match status" value="1"/>
</dbReference>
<dbReference type="InterPro" id="IPR046357">
    <property type="entry name" value="PPIase_dom_sf"/>
</dbReference>
<comment type="domain">
    <text evidence="12">Consists of 3 domains; the N-terminus binds the ribosome, the middle domain has PPIase activity, while the C-terminus has intrinsic chaperone activity on its own.</text>
</comment>
<evidence type="ECO:0000256" key="1">
    <source>
        <dbReference type="ARBA" id="ARBA00000971"/>
    </source>
</evidence>
<evidence type="ECO:0000256" key="4">
    <source>
        <dbReference type="ARBA" id="ARBA00016902"/>
    </source>
</evidence>
<organism evidence="16 17">
    <name type="scientific">Peptoniphilus lacrimalis</name>
    <dbReference type="NCBI Taxonomy" id="33031"/>
    <lineage>
        <taxon>Bacteria</taxon>
        <taxon>Bacillati</taxon>
        <taxon>Bacillota</taxon>
        <taxon>Tissierellia</taxon>
        <taxon>Tissierellales</taxon>
        <taxon>Peptoniphilaceae</taxon>
        <taxon>Peptoniphilus</taxon>
    </lineage>
</organism>
<keyword evidence="5 12" id="KW-0132">Cell division</keyword>
<dbReference type="Gene3D" id="3.10.50.40">
    <property type="match status" value="1"/>
</dbReference>
<dbReference type="FunFam" id="3.10.50.40:FF:000001">
    <property type="entry name" value="Trigger factor"/>
    <property type="match status" value="1"/>
</dbReference>
<dbReference type="GO" id="GO:0015031">
    <property type="term" value="P:protein transport"/>
    <property type="evidence" value="ECO:0007669"/>
    <property type="project" value="UniProtKB-UniRule"/>
</dbReference>
<evidence type="ECO:0000256" key="6">
    <source>
        <dbReference type="ARBA" id="ARBA00023110"/>
    </source>
</evidence>
<comment type="catalytic activity">
    <reaction evidence="1 12 13">
        <text>[protein]-peptidylproline (omega=180) = [protein]-peptidylproline (omega=0)</text>
        <dbReference type="Rhea" id="RHEA:16237"/>
        <dbReference type="Rhea" id="RHEA-COMP:10747"/>
        <dbReference type="Rhea" id="RHEA-COMP:10748"/>
        <dbReference type="ChEBI" id="CHEBI:83833"/>
        <dbReference type="ChEBI" id="CHEBI:83834"/>
        <dbReference type="EC" id="5.2.1.8"/>
    </reaction>
</comment>
<evidence type="ECO:0000256" key="2">
    <source>
        <dbReference type="ARBA" id="ARBA00005464"/>
    </source>
</evidence>
<dbReference type="GO" id="GO:0051083">
    <property type="term" value="P:'de novo' cotranslational protein folding"/>
    <property type="evidence" value="ECO:0007669"/>
    <property type="project" value="TreeGrafter"/>
</dbReference>
<dbReference type="GO" id="GO:0043022">
    <property type="term" value="F:ribosome binding"/>
    <property type="evidence" value="ECO:0007669"/>
    <property type="project" value="TreeGrafter"/>
</dbReference>
<evidence type="ECO:0000256" key="11">
    <source>
        <dbReference type="ARBA" id="ARBA00029986"/>
    </source>
</evidence>
<dbReference type="AlphaFoldDB" id="A0A379C5M6"/>
<evidence type="ECO:0000256" key="10">
    <source>
        <dbReference type="ARBA" id="ARBA00024849"/>
    </source>
</evidence>
<dbReference type="GO" id="GO:0003755">
    <property type="term" value="F:peptidyl-prolyl cis-trans isomerase activity"/>
    <property type="evidence" value="ECO:0007669"/>
    <property type="project" value="UniProtKB-UniRule"/>
</dbReference>
<dbReference type="HAMAP" id="MF_00303">
    <property type="entry name" value="Trigger_factor_Tig"/>
    <property type="match status" value="1"/>
</dbReference>
<dbReference type="InterPro" id="IPR008880">
    <property type="entry name" value="Trigger_fac_C"/>
</dbReference>
<dbReference type="PROSITE" id="PS50059">
    <property type="entry name" value="FKBP_PPIASE"/>
    <property type="match status" value="1"/>
</dbReference>
<dbReference type="Proteomes" id="UP000255517">
    <property type="component" value="Unassembled WGS sequence"/>
</dbReference>
<dbReference type="Pfam" id="PF05698">
    <property type="entry name" value="Trigger_C"/>
    <property type="match status" value="1"/>
</dbReference>
<comment type="similarity">
    <text evidence="2 12 14">Belongs to the FKBP-type PPIase family. Tig subfamily.</text>
</comment>